<protein>
    <submittedName>
        <fullName evidence="1">Uncharacterized protein</fullName>
    </submittedName>
</protein>
<evidence type="ECO:0000313" key="1">
    <source>
        <dbReference type="EMBL" id="KGD76689.1"/>
    </source>
</evidence>
<comment type="caution">
    <text evidence="1">The sequence shown here is derived from an EMBL/GenBank/DDBJ whole genome shotgun (WGS) entry which is preliminary data.</text>
</comment>
<gene>
    <name evidence="1" type="ORF">HA49_04130</name>
</gene>
<dbReference type="AlphaFoldDB" id="A0A095TJH2"/>
<sequence>MQNAPAFKKRYLLFILLAAIAFVVYKTLNFSPLGQEIIRKVKVNKLVNLYITEANAGATTDFSYRFYLYDSSKDDKKFMASLDDDLSPFMITADNDALDKVENDAIYLSVKGNIYTFRSPATYIIRGSIYYIPIYITASPF</sequence>
<name>A0A095TJH2_9GAMM</name>
<keyword evidence="2" id="KW-1185">Reference proteome</keyword>
<dbReference type="OrthoDB" id="6613997at2"/>
<dbReference type="Proteomes" id="UP000029577">
    <property type="component" value="Unassembled WGS sequence"/>
</dbReference>
<accession>A0A095TJH2</accession>
<dbReference type="RefSeq" id="WP_038017078.1">
    <property type="nucleotide sequence ID" value="NZ_JPKR02000001.1"/>
</dbReference>
<proteinExistence type="predicted"/>
<dbReference type="EMBL" id="JPKR02000001">
    <property type="protein sequence ID" value="KGD76689.1"/>
    <property type="molecule type" value="Genomic_DNA"/>
</dbReference>
<organism evidence="1 2">
    <name type="scientific">Tatumella morbirosei</name>
    <dbReference type="NCBI Taxonomy" id="642227"/>
    <lineage>
        <taxon>Bacteria</taxon>
        <taxon>Pseudomonadati</taxon>
        <taxon>Pseudomonadota</taxon>
        <taxon>Gammaproteobacteria</taxon>
        <taxon>Enterobacterales</taxon>
        <taxon>Erwiniaceae</taxon>
        <taxon>Tatumella</taxon>
    </lineage>
</organism>
<dbReference type="eggNOG" id="ENOG5033144">
    <property type="taxonomic scope" value="Bacteria"/>
</dbReference>
<reference evidence="1" key="1">
    <citation type="submission" date="2014-12" db="EMBL/GenBank/DDBJ databases">
        <title>The draft genome of the Tatumella morbirosei type strain, LMG23360T isolated from pineapple rot.</title>
        <authorList>
            <person name="Smits T.H."/>
            <person name="Palmer M."/>
            <person name="Venter S.N."/>
            <person name="Duffy B."/>
            <person name="Steenkamp E.T."/>
            <person name="Chan W.Y."/>
            <person name="Coutinho T.A."/>
            <person name="Coetzee M.P."/>
            <person name="De Maayer P."/>
        </authorList>
    </citation>
    <scope>NUCLEOTIDE SEQUENCE [LARGE SCALE GENOMIC DNA]</scope>
    <source>
        <strain evidence="1">LMG 23360</strain>
    </source>
</reference>
<evidence type="ECO:0000313" key="2">
    <source>
        <dbReference type="Proteomes" id="UP000029577"/>
    </source>
</evidence>